<dbReference type="PANTHER" id="PTHR33751:SF9">
    <property type="entry name" value="CYTOCHROME C4"/>
    <property type="match status" value="1"/>
</dbReference>
<evidence type="ECO:0000256" key="1">
    <source>
        <dbReference type="ARBA" id="ARBA00022448"/>
    </source>
</evidence>
<keyword evidence="7" id="KW-0732">Signal</keyword>
<proteinExistence type="predicted"/>
<evidence type="ECO:0000313" key="10">
    <source>
        <dbReference type="Proteomes" id="UP000013063"/>
    </source>
</evidence>
<evidence type="ECO:0000256" key="3">
    <source>
        <dbReference type="ARBA" id="ARBA00022723"/>
    </source>
</evidence>
<dbReference type="Proteomes" id="UP000013063">
    <property type="component" value="Unassembled WGS sequence"/>
</dbReference>
<keyword evidence="1" id="KW-0813">Transport</keyword>
<evidence type="ECO:0000259" key="8">
    <source>
        <dbReference type="PROSITE" id="PS51007"/>
    </source>
</evidence>
<feature type="chain" id="PRO_5004340240" evidence="7">
    <location>
        <begin position="21"/>
        <end position="326"/>
    </location>
</feature>
<comment type="caution">
    <text evidence="9">The sequence shown here is derived from an EMBL/GenBank/DDBJ whole genome shotgun (WGS) entry which is preliminary data.</text>
</comment>
<name>R0CVB3_CAUVI</name>
<feature type="domain" description="Cytochrome c" evidence="8">
    <location>
        <begin position="238"/>
        <end position="325"/>
    </location>
</feature>
<dbReference type="SUPFAM" id="SSF46626">
    <property type="entry name" value="Cytochrome c"/>
    <property type="match status" value="2"/>
</dbReference>
<gene>
    <name evidence="9" type="ORF">OR37_03792</name>
</gene>
<dbReference type="Gene3D" id="1.10.760.10">
    <property type="entry name" value="Cytochrome c-like domain"/>
    <property type="match status" value="2"/>
</dbReference>
<dbReference type="PATRIC" id="fig|1292034.3.peg.3763"/>
<evidence type="ECO:0000256" key="7">
    <source>
        <dbReference type="SAM" id="SignalP"/>
    </source>
</evidence>
<keyword evidence="3 6" id="KW-0479">Metal-binding</keyword>
<keyword evidence="5 6" id="KW-0408">Iron</keyword>
<dbReference type="PROSITE" id="PS51257">
    <property type="entry name" value="PROKAR_LIPOPROTEIN"/>
    <property type="match status" value="1"/>
</dbReference>
<dbReference type="Pfam" id="PF00034">
    <property type="entry name" value="Cytochrom_C"/>
    <property type="match status" value="2"/>
</dbReference>
<sequence length="326" mass="33993" precursor="true">MRPRALSSWMIIGGAMAALAACQPAKRTPPPGASLAWAYPTAPNAPLPPYPKGELRVPGSGVVYQGEALNNGAGPPDWFPANHPPAPPSVAKGRKDVLACAECHQIEGGGYLGTPNLSGLPAEYIVQQVREFREGRRKSWLAGWPNSSEMIAIARKATDEEVAAAAAYYAALPYKPRYRVVEGDTAPAHKPDHYGWFDRVPGQPPQPLNGQVIELAEDEARMLIADPNSGVVVHAPKGATAAGEALVRSGGPGGQACTSCHGPGLKGSTIAPPLAGRSAAYLARQLLDIKTGTRGGPAVTQMQGPARGLSDAQIRDLAVYAASLTP</sequence>
<keyword evidence="10" id="KW-1185">Reference proteome</keyword>
<feature type="signal peptide" evidence="7">
    <location>
        <begin position="1"/>
        <end position="20"/>
    </location>
</feature>
<organism evidence="9 10">
    <name type="scientific">Caulobacter vibrioides OR37</name>
    <dbReference type="NCBI Taxonomy" id="1292034"/>
    <lineage>
        <taxon>Bacteria</taxon>
        <taxon>Pseudomonadati</taxon>
        <taxon>Pseudomonadota</taxon>
        <taxon>Alphaproteobacteria</taxon>
        <taxon>Caulobacterales</taxon>
        <taxon>Caulobacteraceae</taxon>
        <taxon>Caulobacter</taxon>
    </lineage>
</organism>
<dbReference type="EMBL" id="APMP01000035">
    <property type="protein sequence ID" value="ENZ80295.1"/>
    <property type="molecule type" value="Genomic_DNA"/>
</dbReference>
<dbReference type="STRING" id="1292034.OR37_03792"/>
<protein>
    <submittedName>
        <fullName evidence="9">Cytochrome c553</fullName>
    </submittedName>
</protein>
<reference evidence="9 10" key="1">
    <citation type="journal article" date="2013" name="Genome Announc.">
        <title>Draft Genome Sequence for Caulobacter sp. Strain OR37, a Bacterium Tolerant to Heavy Metals.</title>
        <authorList>
            <person name="Utturkar S.M."/>
            <person name="Bollmann A."/>
            <person name="Brzoska R.M."/>
            <person name="Klingeman D.M."/>
            <person name="Epstein S.E."/>
            <person name="Palumbo A.V."/>
            <person name="Brown S.D."/>
        </authorList>
    </citation>
    <scope>NUCLEOTIDE SEQUENCE [LARGE SCALE GENOMIC DNA]</scope>
    <source>
        <strain evidence="9 10">OR37</strain>
    </source>
</reference>
<dbReference type="GO" id="GO:0009055">
    <property type="term" value="F:electron transfer activity"/>
    <property type="evidence" value="ECO:0007669"/>
    <property type="project" value="InterPro"/>
</dbReference>
<evidence type="ECO:0000256" key="6">
    <source>
        <dbReference type="PROSITE-ProRule" id="PRU00433"/>
    </source>
</evidence>
<feature type="domain" description="Cytochrome c" evidence="8">
    <location>
        <begin position="88"/>
        <end position="173"/>
    </location>
</feature>
<evidence type="ECO:0000256" key="2">
    <source>
        <dbReference type="ARBA" id="ARBA00022617"/>
    </source>
</evidence>
<dbReference type="GO" id="GO:0020037">
    <property type="term" value="F:heme binding"/>
    <property type="evidence" value="ECO:0007669"/>
    <property type="project" value="InterPro"/>
</dbReference>
<keyword evidence="4" id="KW-0249">Electron transport</keyword>
<dbReference type="PANTHER" id="PTHR33751">
    <property type="entry name" value="CBB3-TYPE CYTOCHROME C OXIDASE SUBUNIT FIXP"/>
    <property type="match status" value="1"/>
</dbReference>
<dbReference type="InterPro" id="IPR050597">
    <property type="entry name" value="Cytochrome_c_Oxidase_Subunit"/>
</dbReference>
<dbReference type="GO" id="GO:0046872">
    <property type="term" value="F:metal ion binding"/>
    <property type="evidence" value="ECO:0007669"/>
    <property type="project" value="UniProtKB-KW"/>
</dbReference>
<dbReference type="RefSeq" id="WP_004623595.1">
    <property type="nucleotide sequence ID" value="NZ_APMP01000035.1"/>
</dbReference>
<dbReference type="eggNOG" id="COG2863">
    <property type="taxonomic scope" value="Bacteria"/>
</dbReference>
<dbReference type="AlphaFoldDB" id="R0CVB3"/>
<evidence type="ECO:0000313" key="9">
    <source>
        <dbReference type="EMBL" id="ENZ80295.1"/>
    </source>
</evidence>
<accession>R0CVB3</accession>
<evidence type="ECO:0000256" key="5">
    <source>
        <dbReference type="ARBA" id="ARBA00023004"/>
    </source>
</evidence>
<keyword evidence="2 6" id="KW-0349">Heme</keyword>
<evidence type="ECO:0000256" key="4">
    <source>
        <dbReference type="ARBA" id="ARBA00022982"/>
    </source>
</evidence>
<dbReference type="OrthoDB" id="9773456at2"/>
<dbReference type="InterPro" id="IPR036909">
    <property type="entry name" value="Cyt_c-like_dom_sf"/>
</dbReference>
<dbReference type="InterPro" id="IPR009056">
    <property type="entry name" value="Cyt_c-like_dom"/>
</dbReference>
<dbReference type="PROSITE" id="PS51007">
    <property type="entry name" value="CYTC"/>
    <property type="match status" value="2"/>
</dbReference>